<evidence type="ECO:0000259" key="2">
    <source>
        <dbReference type="Pfam" id="PF01326"/>
    </source>
</evidence>
<evidence type="ECO:0000313" key="4">
    <source>
        <dbReference type="Proteomes" id="UP000239990"/>
    </source>
</evidence>
<comment type="caution">
    <text evidence="3">The sequence shown here is derived from an EMBL/GenBank/DDBJ whole genome shotgun (WGS) entry which is preliminary data.</text>
</comment>
<keyword evidence="3" id="KW-0808">Transferase</keyword>
<dbReference type="PANTHER" id="PTHR43615">
    <property type="entry name" value="PHOSPHOENOLPYRUVATE SYNTHASE-RELATED"/>
    <property type="match status" value="1"/>
</dbReference>
<keyword evidence="3" id="KW-0418">Kinase</keyword>
<gene>
    <name evidence="3" type="ORF">C4E15_04750</name>
</gene>
<protein>
    <submittedName>
        <fullName evidence="3">Pyruvate, phosphate dikinase</fullName>
    </submittedName>
</protein>
<dbReference type="NCBIfam" id="NF004508">
    <property type="entry name" value="PRK05849.1"/>
    <property type="match status" value="1"/>
</dbReference>
<dbReference type="GO" id="GO:0016301">
    <property type="term" value="F:kinase activity"/>
    <property type="evidence" value="ECO:0007669"/>
    <property type="project" value="UniProtKB-KW"/>
</dbReference>
<dbReference type="InterPro" id="IPR013815">
    <property type="entry name" value="ATP_grasp_subdomain_1"/>
</dbReference>
<accession>A0A2S5GWY4</accession>
<dbReference type="EMBL" id="PREU01000002">
    <property type="protein sequence ID" value="PPA77343.1"/>
    <property type="molecule type" value="Genomic_DNA"/>
</dbReference>
<evidence type="ECO:0000313" key="3">
    <source>
        <dbReference type="EMBL" id="PPA77343.1"/>
    </source>
</evidence>
<organism evidence="3 4">
    <name type="scientific">Achromobacter spanius</name>
    <dbReference type="NCBI Taxonomy" id="217203"/>
    <lineage>
        <taxon>Bacteria</taxon>
        <taxon>Pseudomonadati</taxon>
        <taxon>Pseudomonadota</taxon>
        <taxon>Betaproteobacteria</taxon>
        <taxon>Burkholderiales</taxon>
        <taxon>Alcaligenaceae</taxon>
        <taxon>Achromobacter</taxon>
    </lineage>
</organism>
<evidence type="ECO:0000259" key="1">
    <source>
        <dbReference type="Pfam" id="PF00391"/>
    </source>
</evidence>
<dbReference type="Pfam" id="PF00391">
    <property type="entry name" value="PEP-utilizers"/>
    <property type="match status" value="1"/>
</dbReference>
<feature type="domain" description="PEP-utilising enzyme mobile" evidence="1">
    <location>
        <begin position="725"/>
        <end position="779"/>
    </location>
</feature>
<dbReference type="SUPFAM" id="SSF56059">
    <property type="entry name" value="Glutathione synthetase ATP-binding domain-like"/>
    <property type="match status" value="1"/>
</dbReference>
<dbReference type="Gene3D" id="3.50.30.10">
    <property type="entry name" value="Phosphohistidine domain"/>
    <property type="match status" value="1"/>
</dbReference>
<dbReference type="Proteomes" id="UP000239990">
    <property type="component" value="Unassembled WGS sequence"/>
</dbReference>
<dbReference type="OrthoDB" id="3590125at2"/>
<dbReference type="InterPro" id="IPR002192">
    <property type="entry name" value="PPDK_AMP/ATP-bd"/>
</dbReference>
<dbReference type="AlphaFoldDB" id="A0A2S5GWY4"/>
<reference evidence="3 4" key="1">
    <citation type="submission" date="2018-02" db="EMBL/GenBank/DDBJ databases">
        <title>Draft Genome of Achromobacter spanius stain 6.</title>
        <authorList>
            <person name="Gunasekera T.S."/>
            <person name="Radwan O."/>
            <person name="Ruiz O.N."/>
        </authorList>
    </citation>
    <scope>NUCLEOTIDE SEQUENCE [LARGE SCALE GENOMIC DNA]</scope>
    <source>
        <strain evidence="3 4">6</strain>
    </source>
</reference>
<dbReference type="InterPro" id="IPR036637">
    <property type="entry name" value="Phosphohistidine_dom_sf"/>
</dbReference>
<dbReference type="RefSeq" id="WP_104142552.1">
    <property type="nucleotide sequence ID" value="NZ_PREU01000002.1"/>
</dbReference>
<sequence>MVERPTSHASPPTLFAFGTKAETLQRLQAMLQHARVPDFLFFSLKEWNTKRDAVVARVLSKFDGVPLAVRSSALIEDGARHSMAGAFLSLLDVDGSSPDAVADAIDRVAQSMTGDSRDQVLVQPMIGDVAVNGVIMTYDMVHGTPYYCIDFDDESGRTDTVTGGSAINKGLFVYRHTAPEYLRSSRVSRFLELARELETLCQYAALDIEFGLSRDGQLYLFQVRRMSMAGQWHPVTERRVERQLAFVEEFVRDCSLPRAGIVGDTTVLAIMPDWNPAELIGTTPKPLSASLYREMITRSTWHKARTAMGYRQLHDAELMVQINGHPYIDVRLSFNSFLPAAVSDDIGTKLVNAWLTRLKDNPEFHDKVEFDVVPTCLDFCFDLDFTDRYPSVLDAIELQQFRTALQALTRRAIAPGPASTLIQALESARGLAQSEAPALRGAAARTALASAGRLLSTCRQQGVLPFAIAARHAFIAESLMRSAVRRGALTATRLEAFKRSIHTVTANIVGEYAQVCLGELSRADFLSRFGHLRPGTYEITSLRYDERDDLFQNETPTLPEVCVREFHLDEQEREALNALLQESGLDVLNADQLLDYARTAIAARESVKFTFTKVLSDALSLLISWGEQVGLSRDDLAYLDWNAIQDCLTQPPMDYLDRHYQLLAANARLHAESAHAFKLAHIISGVQDIYVATLNRSVPNFVGTGAASGTIVEVTAKMSAHADIEGRIICIENADPGFDWIFTQRPAALITRFGGANSHMAIRCAEFGLPAAIGCGDQLYSRLVAAGTAELNCAEKILRALHEK</sequence>
<dbReference type="PANTHER" id="PTHR43615:SF1">
    <property type="entry name" value="PPDK_N DOMAIN-CONTAINING PROTEIN"/>
    <property type="match status" value="1"/>
</dbReference>
<feature type="domain" description="Pyruvate phosphate dikinase AMP/ATP-binding" evidence="2">
    <location>
        <begin position="26"/>
        <end position="114"/>
    </location>
</feature>
<dbReference type="SUPFAM" id="SSF52009">
    <property type="entry name" value="Phosphohistidine domain"/>
    <property type="match status" value="1"/>
</dbReference>
<name>A0A2S5GWY4_9BURK</name>
<dbReference type="InterPro" id="IPR051549">
    <property type="entry name" value="PEP_Utilizing_Enz"/>
</dbReference>
<dbReference type="Gene3D" id="3.30.1490.20">
    <property type="entry name" value="ATP-grasp fold, A domain"/>
    <property type="match status" value="1"/>
</dbReference>
<dbReference type="GO" id="GO:0005524">
    <property type="term" value="F:ATP binding"/>
    <property type="evidence" value="ECO:0007669"/>
    <property type="project" value="InterPro"/>
</dbReference>
<keyword evidence="3" id="KW-0670">Pyruvate</keyword>
<dbReference type="Pfam" id="PF01326">
    <property type="entry name" value="PPDK_N"/>
    <property type="match status" value="1"/>
</dbReference>
<dbReference type="InterPro" id="IPR008279">
    <property type="entry name" value="PEP-util_enz_mobile_dom"/>
</dbReference>
<proteinExistence type="predicted"/>